<reference evidence="5 6" key="1">
    <citation type="journal article" date="2015" name="Genome Biol. Evol.">
        <title>Phylogenomic analyses indicate that early fungi evolved digesting cell walls of algal ancestors of land plants.</title>
        <authorList>
            <person name="Chang Y."/>
            <person name="Wang S."/>
            <person name="Sekimoto S."/>
            <person name="Aerts A.L."/>
            <person name="Choi C."/>
            <person name="Clum A."/>
            <person name="LaButti K.M."/>
            <person name="Lindquist E.A."/>
            <person name="Yee Ngan C."/>
            <person name="Ohm R.A."/>
            <person name="Salamov A.A."/>
            <person name="Grigoriev I.V."/>
            <person name="Spatafora J.W."/>
            <person name="Berbee M.L."/>
        </authorList>
    </citation>
    <scope>NUCLEOTIDE SEQUENCE [LARGE SCALE GENOMIC DNA]</scope>
    <source>
        <strain evidence="5 6">NRRL 28638</strain>
    </source>
</reference>
<comment type="function">
    <text evidence="4">Component of the Mediator complex, a coactivator involved in the regulated transcription of nearly all RNA polymerase II-dependent genes. Mediator functions as a bridge to convey information from gene-specific regulatory proteins to the basal RNA polymerase II transcription machinery. Mediator is recruited to promoters by direct interactions with regulatory proteins and serves as a scaffold for the assembly of a functional preinitiation complex with RNA polymerase II and the general transcription factors.</text>
</comment>
<evidence type="ECO:0000313" key="6">
    <source>
        <dbReference type="Proteomes" id="UP000070444"/>
    </source>
</evidence>
<dbReference type="Pfam" id="PF08612">
    <property type="entry name" value="Med20"/>
    <property type="match status" value="1"/>
</dbReference>
<proteinExistence type="inferred from homology"/>
<dbReference type="EMBL" id="KQ964533">
    <property type="protein sequence ID" value="KXN69467.1"/>
    <property type="molecule type" value="Genomic_DNA"/>
</dbReference>
<comment type="subunit">
    <text evidence="4">Component of the Mediator complex.</text>
</comment>
<dbReference type="PANTHER" id="PTHR12465:SF0">
    <property type="entry name" value="MEDIATOR OF RNA POLYMERASE II TRANSCRIPTION SUBUNIT 20"/>
    <property type="match status" value="1"/>
</dbReference>
<keyword evidence="4" id="KW-0804">Transcription</keyword>
<name>A0A137P356_CONC2</name>
<gene>
    <name evidence="4" type="primary">MED20</name>
    <name evidence="5" type="ORF">CONCODRAFT_79297</name>
</gene>
<protein>
    <recommendedName>
        <fullName evidence="4">Mediator of RNA polymerase II transcription subunit 20</fullName>
    </recommendedName>
    <alternativeName>
        <fullName evidence="4">Mediator complex subunit 20</fullName>
    </alternativeName>
</protein>
<keyword evidence="6" id="KW-1185">Reference proteome</keyword>
<dbReference type="PANTHER" id="PTHR12465">
    <property type="entry name" value="UBIQUITIN SPECIFIC PROTEASE HOMOLOG 49"/>
    <property type="match status" value="1"/>
</dbReference>
<keyword evidence="4" id="KW-0010">Activator</keyword>
<dbReference type="GO" id="GO:0003713">
    <property type="term" value="F:transcription coactivator activity"/>
    <property type="evidence" value="ECO:0007669"/>
    <property type="project" value="TreeGrafter"/>
</dbReference>
<dbReference type="Gene3D" id="3.30.310.180">
    <property type="match status" value="1"/>
</dbReference>
<dbReference type="GO" id="GO:0016592">
    <property type="term" value="C:mediator complex"/>
    <property type="evidence" value="ECO:0007669"/>
    <property type="project" value="InterPro"/>
</dbReference>
<sequence length="201" mass="23173">MGVIGLARWCHNMGETGISQLHAVIGEKLQAENKGQWTMNFKVYLKQIVKSEKEQVYPLYQITSSIHPDKSFFWCKDNIIEGENSLPAIILMMKNLWKERNVAKIIGHSYQSGDFIIRFGNLYVGTSFEGVIVEIEYLPTNRIATCSNMIKEMVYSIFPSDANLSFHLDADYSSVNLSPRTFTLSHFAFQYKEMFRLEHLL</sequence>
<evidence type="ECO:0000256" key="4">
    <source>
        <dbReference type="RuleBase" id="RU364152"/>
    </source>
</evidence>
<evidence type="ECO:0000313" key="5">
    <source>
        <dbReference type="EMBL" id="KXN69467.1"/>
    </source>
</evidence>
<dbReference type="STRING" id="796925.A0A137P356"/>
<dbReference type="Proteomes" id="UP000070444">
    <property type="component" value="Unassembled WGS sequence"/>
</dbReference>
<dbReference type="InterPro" id="IPR013921">
    <property type="entry name" value="Mediator_Med20"/>
</dbReference>
<evidence type="ECO:0000256" key="2">
    <source>
        <dbReference type="ARBA" id="ARBA00010743"/>
    </source>
</evidence>
<comment type="similarity">
    <text evidence="2 4">Belongs to the Mediator complex subunit 20 family.</text>
</comment>
<accession>A0A137P356</accession>
<dbReference type="OMA" id="FFVDCET"/>
<comment type="subcellular location">
    <subcellularLocation>
        <location evidence="1 4">Nucleus</location>
    </subcellularLocation>
</comment>
<dbReference type="AlphaFoldDB" id="A0A137P356"/>
<dbReference type="GO" id="GO:0006357">
    <property type="term" value="P:regulation of transcription by RNA polymerase II"/>
    <property type="evidence" value="ECO:0007669"/>
    <property type="project" value="InterPro"/>
</dbReference>
<organism evidence="5 6">
    <name type="scientific">Conidiobolus coronatus (strain ATCC 28846 / CBS 209.66 / NRRL 28638)</name>
    <name type="common">Delacroixia coronata</name>
    <dbReference type="NCBI Taxonomy" id="796925"/>
    <lineage>
        <taxon>Eukaryota</taxon>
        <taxon>Fungi</taxon>
        <taxon>Fungi incertae sedis</taxon>
        <taxon>Zoopagomycota</taxon>
        <taxon>Entomophthoromycotina</taxon>
        <taxon>Entomophthoromycetes</taxon>
        <taxon>Entomophthorales</taxon>
        <taxon>Ancylistaceae</taxon>
        <taxon>Conidiobolus</taxon>
    </lineage>
</organism>
<evidence type="ECO:0000256" key="1">
    <source>
        <dbReference type="ARBA" id="ARBA00004123"/>
    </source>
</evidence>
<dbReference type="OrthoDB" id="1854899at2759"/>
<keyword evidence="4" id="KW-0805">Transcription regulation</keyword>
<evidence type="ECO:0000256" key="3">
    <source>
        <dbReference type="ARBA" id="ARBA00023242"/>
    </source>
</evidence>
<keyword evidence="3 4" id="KW-0539">Nucleus</keyword>